<dbReference type="Proteomes" id="UP000477722">
    <property type="component" value="Unassembled WGS sequence"/>
</dbReference>
<feature type="domain" description="STAS" evidence="1">
    <location>
        <begin position="11"/>
        <end position="80"/>
    </location>
</feature>
<evidence type="ECO:0000313" key="3">
    <source>
        <dbReference type="Proteomes" id="UP000477722"/>
    </source>
</evidence>
<gene>
    <name evidence="2" type="ORF">G5C65_28965</name>
</gene>
<dbReference type="EMBL" id="JAAKZZ010000436">
    <property type="protein sequence ID" value="NGO72312.1"/>
    <property type="molecule type" value="Genomic_DNA"/>
</dbReference>
<name>A0A6G4X5A1_9ACTN</name>
<dbReference type="InterPro" id="IPR036513">
    <property type="entry name" value="STAS_dom_sf"/>
</dbReference>
<accession>A0A6G4X5A1</accession>
<reference evidence="2 3" key="1">
    <citation type="submission" date="2020-02" db="EMBL/GenBank/DDBJ databases">
        <title>Whole-genome analyses of novel actinobacteria.</title>
        <authorList>
            <person name="Sahin N."/>
            <person name="Tatar D."/>
        </authorList>
    </citation>
    <scope>NUCLEOTIDE SEQUENCE [LARGE SCALE GENOMIC DNA]</scope>
    <source>
        <strain evidence="2 3">SB3404</strain>
    </source>
</reference>
<evidence type="ECO:0000313" key="2">
    <source>
        <dbReference type="EMBL" id="NGO72312.1"/>
    </source>
</evidence>
<comment type="caution">
    <text evidence="2">The sequence shown here is derived from an EMBL/GenBank/DDBJ whole genome shotgun (WGS) entry which is preliminary data.</text>
</comment>
<dbReference type="AlphaFoldDB" id="A0A6G4X5A1"/>
<organism evidence="2 3">
    <name type="scientific">Streptomyces boncukensis</name>
    <dbReference type="NCBI Taxonomy" id="2711219"/>
    <lineage>
        <taxon>Bacteria</taxon>
        <taxon>Bacillati</taxon>
        <taxon>Actinomycetota</taxon>
        <taxon>Actinomycetes</taxon>
        <taxon>Kitasatosporales</taxon>
        <taxon>Streptomycetaceae</taxon>
        <taxon>Streptomyces</taxon>
    </lineage>
</organism>
<evidence type="ECO:0000259" key="1">
    <source>
        <dbReference type="PROSITE" id="PS50801"/>
    </source>
</evidence>
<dbReference type="PROSITE" id="PS50801">
    <property type="entry name" value="STAS"/>
    <property type="match status" value="1"/>
</dbReference>
<dbReference type="SUPFAM" id="SSF52091">
    <property type="entry name" value="SpoIIaa-like"/>
    <property type="match status" value="1"/>
</dbReference>
<dbReference type="CDD" id="cd07043">
    <property type="entry name" value="STAS_anti-anti-sigma_factors"/>
    <property type="match status" value="1"/>
</dbReference>
<keyword evidence="3" id="KW-1185">Reference proteome</keyword>
<protein>
    <submittedName>
        <fullName evidence="2">STAS domain-containing protein</fullName>
    </submittedName>
</protein>
<dbReference type="Pfam" id="PF01740">
    <property type="entry name" value="STAS"/>
    <property type="match status" value="1"/>
</dbReference>
<proteinExistence type="predicted"/>
<dbReference type="InterPro" id="IPR002645">
    <property type="entry name" value="STAS_dom"/>
</dbReference>
<dbReference type="Gene3D" id="3.30.750.24">
    <property type="entry name" value="STAS domain"/>
    <property type="match status" value="1"/>
</dbReference>
<dbReference type="RefSeq" id="WP_165302003.1">
    <property type="nucleotide sequence ID" value="NZ_JAAKZZ010000436.1"/>
</dbReference>
<sequence length="116" mass="12295">MSLTCRWSGADVLVIDAPGRFDEVSAPLLCGPVLRFVHAGQLGFVVDFSAVEHLDRSAVPELERLRHTVRARGGTLAVAGDARVRSALRTQGVEHAGLVYDTVAEAAEACRGGIVT</sequence>